<dbReference type="PROSITE" id="PS00781">
    <property type="entry name" value="PEPCASE_1"/>
    <property type="match status" value="1"/>
</dbReference>
<evidence type="ECO:0000313" key="15">
    <source>
        <dbReference type="Proteomes" id="UP000273982"/>
    </source>
</evidence>
<dbReference type="EMBL" id="CP034086">
    <property type="protein sequence ID" value="AZG75318.1"/>
    <property type="molecule type" value="Genomic_DNA"/>
</dbReference>
<keyword evidence="6 10" id="KW-0460">Magnesium</keyword>
<evidence type="ECO:0000256" key="7">
    <source>
        <dbReference type="ARBA" id="ARBA00023239"/>
    </source>
</evidence>
<dbReference type="GO" id="GO:0005829">
    <property type="term" value="C:cytosol"/>
    <property type="evidence" value="ECO:0007669"/>
    <property type="project" value="TreeGrafter"/>
</dbReference>
<feature type="active site" evidence="10 11">
    <location>
        <position position="166"/>
    </location>
</feature>
<comment type="catalytic activity">
    <reaction evidence="9 10">
        <text>oxaloacetate + phosphate = phosphoenolpyruvate + hydrogencarbonate</text>
        <dbReference type="Rhea" id="RHEA:28370"/>
        <dbReference type="ChEBI" id="CHEBI:16452"/>
        <dbReference type="ChEBI" id="CHEBI:17544"/>
        <dbReference type="ChEBI" id="CHEBI:43474"/>
        <dbReference type="ChEBI" id="CHEBI:58702"/>
        <dbReference type="EC" id="4.1.1.31"/>
    </reaction>
</comment>
<protein>
    <recommendedName>
        <fullName evidence="5 10">Phosphoenolpyruvate carboxylase</fullName>
        <shortName evidence="10">PEPC</shortName>
        <shortName evidence="10">PEPCase</shortName>
        <ecNumber evidence="4 10">4.1.1.31</ecNumber>
    </recommendedName>
</protein>
<evidence type="ECO:0000256" key="5">
    <source>
        <dbReference type="ARBA" id="ARBA00022419"/>
    </source>
</evidence>
<evidence type="ECO:0000256" key="4">
    <source>
        <dbReference type="ARBA" id="ARBA00012305"/>
    </source>
</evidence>
<dbReference type="InterPro" id="IPR015813">
    <property type="entry name" value="Pyrv/PenolPyrv_kinase-like_dom"/>
</dbReference>
<keyword evidence="7 10" id="KW-0456">Lyase</keyword>
<reference evidence="14 15" key="1">
    <citation type="submission" date="2018-11" db="EMBL/GenBank/DDBJ databases">
        <title>Genome squencing of methanotrophic bacteria isolated from alkaline groundwater in Korea.</title>
        <authorList>
            <person name="Nguyen L.N."/>
        </authorList>
    </citation>
    <scope>NUCLEOTIDE SEQUENCE [LARGE SCALE GENOMIC DNA]</scope>
    <source>
        <strain evidence="14 15">GW6</strain>
    </source>
</reference>
<dbReference type="HAMAP" id="MF_00595">
    <property type="entry name" value="PEPcase_type1"/>
    <property type="match status" value="1"/>
</dbReference>
<evidence type="ECO:0000256" key="8">
    <source>
        <dbReference type="ARBA" id="ARBA00023300"/>
    </source>
</evidence>
<organism evidence="14 15">
    <name type="scientific">Methylocystis rosea</name>
    <dbReference type="NCBI Taxonomy" id="173366"/>
    <lineage>
        <taxon>Bacteria</taxon>
        <taxon>Pseudomonadati</taxon>
        <taxon>Pseudomonadota</taxon>
        <taxon>Alphaproteobacteria</taxon>
        <taxon>Hyphomicrobiales</taxon>
        <taxon>Methylocystaceae</taxon>
        <taxon>Methylocystis</taxon>
    </lineage>
</organism>
<evidence type="ECO:0000256" key="2">
    <source>
        <dbReference type="ARBA" id="ARBA00003670"/>
    </source>
</evidence>
<dbReference type="Proteomes" id="UP000273982">
    <property type="component" value="Chromosome"/>
</dbReference>
<dbReference type="KEGG" id="mros:EHO51_00335"/>
<accession>A0A3G8M320</accession>
<evidence type="ECO:0000256" key="11">
    <source>
        <dbReference type="PROSITE-ProRule" id="PRU10111"/>
    </source>
</evidence>
<evidence type="ECO:0000256" key="10">
    <source>
        <dbReference type="HAMAP-Rule" id="MF_00595"/>
    </source>
</evidence>
<dbReference type="PANTHER" id="PTHR30523:SF6">
    <property type="entry name" value="PHOSPHOENOLPYRUVATE CARBOXYLASE"/>
    <property type="match status" value="1"/>
</dbReference>
<dbReference type="InterPro" id="IPR021135">
    <property type="entry name" value="PEP_COase"/>
</dbReference>
<dbReference type="Gene3D" id="1.20.1440.90">
    <property type="entry name" value="Phosphoenolpyruvate/pyruvate domain"/>
    <property type="match status" value="1"/>
</dbReference>
<comment type="subunit">
    <text evidence="10">Homotetramer.</text>
</comment>
<dbReference type="GO" id="GO:0015977">
    <property type="term" value="P:carbon fixation"/>
    <property type="evidence" value="ECO:0007669"/>
    <property type="project" value="UniProtKB-UniRule"/>
</dbReference>
<dbReference type="GO" id="GO:0000287">
    <property type="term" value="F:magnesium ion binding"/>
    <property type="evidence" value="ECO:0007669"/>
    <property type="project" value="UniProtKB-UniRule"/>
</dbReference>
<dbReference type="PANTHER" id="PTHR30523">
    <property type="entry name" value="PHOSPHOENOLPYRUVATE CARBOXYLASE"/>
    <property type="match status" value="1"/>
</dbReference>
<dbReference type="GO" id="GO:0008964">
    <property type="term" value="F:phosphoenolpyruvate carboxylase activity"/>
    <property type="evidence" value="ECO:0007669"/>
    <property type="project" value="UniProtKB-UniRule"/>
</dbReference>
<gene>
    <name evidence="10" type="primary">ppc</name>
    <name evidence="14" type="ORF">EHO51_00335</name>
</gene>
<dbReference type="AlphaFoldDB" id="A0A3G8M320"/>
<dbReference type="SUPFAM" id="SSF51621">
    <property type="entry name" value="Phosphoenolpyruvate/pyruvate domain"/>
    <property type="match status" value="1"/>
</dbReference>
<dbReference type="PRINTS" id="PR00150">
    <property type="entry name" value="PEPCARBXLASE"/>
</dbReference>
<evidence type="ECO:0000256" key="9">
    <source>
        <dbReference type="ARBA" id="ARBA00048995"/>
    </source>
</evidence>
<dbReference type="PROSITE" id="PS00393">
    <property type="entry name" value="PEPCASE_2"/>
    <property type="match status" value="1"/>
</dbReference>
<evidence type="ECO:0000313" key="14">
    <source>
        <dbReference type="EMBL" id="AZG75318.1"/>
    </source>
</evidence>
<evidence type="ECO:0000256" key="13">
    <source>
        <dbReference type="SAM" id="MobiDB-lite"/>
    </source>
</evidence>
<proteinExistence type="inferred from homology"/>
<keyword evidence="8 10" id="KW-0120">Carbon dioxide fixation</keyword>
<dbReference type="GO" id="GO:0006099">
    <property type="term" value="P:tricarboxylic acid cycle"/>
    <property type="evidence" value="ECO:0007669"/>
    <property type="project" value="InterPro"/>
</dbReference>
<name>A0A3G8M320_9HYPH</name>
<dbReference type="Pfam" id="PF00311">
    <property type="entry name" value="PEPcase"/>
    <property type="match status" value="1"/>
</dbReference>
<keyword evidence="14" id="KW-0670">Pyruvate</keyword>
<dbReference type="InterPro" id="IPR033129">
    <property type="entry name" value="PEPCASE_His_AS"/>
</dbReference>
<dbReference type="InterPro" id="IPR018129">
    <property type="entry name" value="PEP_COase_Lys_AS"/>
</dbReference>
<sequence length="936" mass="103384">MQLEAQAQEKLVTTAPAAGADPEALKGDESLIDDIRLLGRLLGDAVREHEGPTAFERIETIRRLSVAASRNGDAEADRNLDALLRALTAEEARTVIRAFSYFSHLANIAEDLHPLQQRARAQASGAFTGAPSLATTFARLRKAAVGAGKIAQALARGWISPVLTAHPTEVRRKSLLDAEHAIFKLLAAREHMRGKAERAQNEMQLRARVSQLWQTELLRHSRLTVRDEIENTLSYYRSTFLREIPRLYADIEQRLEGLRVPPFLRMGAWVGGDRDGNPNVTADSLSTAMRMQCETALRFYLVEVHELGAELSISRRYAGCSKALEALAARSGDDNPHRDDEPYRRALIGVYSRLAGTLEKLTGGQAARHAVAPGEPYANSWALLADLVTIDESLRVHHSEVIATQRLEPLIRAVEVFGFHLATLDLRQSSDRHEETIAELLGVARVVDDYAALPEAEKRLLLLKLLSDPRPVRLPGATYSDRATSELTIMERAREMRRLYGDEAIRHYIISHTETVSDLLEVLLLQKECGLMRGTLDPRDTQAVVADLIIVPLFETIEDLRNAAPIMQEFYALPGILKLVVNSGGQQDVMLGYSDSNKDGGILTSIWELYRASTALAEFFGSLPNVALRLFHGRGGTVGRGGGPSYDAILAQPPGTVNGQIRLTEQGEVIAAKYANPQIGHVNLELLVAATLEATLLSAHKTPAPEFLEAAEKLSQAGMAAYRGLVYGTEGFVDFFFSSTPISEIASLNIGSRPASRKPSRRIEDLRAIPWSFSWAQARVALPGWYGFGSAIAHFIEEDEKARLALLRRMSEEWPFFRALLSNIDMILSKTDMSIAHHYAGLVEDKALAARIFGMIEAEHARANDALEKLLGSKERLADNPTLARSLRHRFPYIAPLNYLQVELIRRHRAGERGDDIREGILMSINGIAAGLRNTG</sequence>
<comment type="function">
    <text evidence="2 10">Forms oxaloacetate, a four-carbon dicarboxylic acid source for the tricarboxylic acid cycle.</text>
</comment>
<dbReference type="GO" id="GO:0006107">
    <property type="term" value="P:oxaloacetate metabolic process"/>
    <property type="evidence" value="ECO:0007669"/>
    <property type="project" value="UniProtKB-UniRule"/>
</dbReference>
<feature type="active site" evidence="10 12">
    <location>
        <position position="598"/>
    </location>
</feature>
<dbReference type="EC" id="4.1.1.31" evidence="4 10"/>
<comment type="cofactor">
    <cofactor evidence="1 10">
        <name>Mg(2+)</name>
        <dbReference type="ChEBI" id="CHEBI:18420"/>
    </cofactor>
</comment>
<evidence type="ECO:0000256" key="1">
    <source>
        <dbReference type="ARBA" id="ARBA00001946"/>
    </source>
</evidence>
<evidence type="ECO:0000256" key="3">
    <source>
        <dbReference type="ARBA" id="ARBA00008346"/>
    </source>
</evidence>
<dbReference type="RefSeq" id="WP_124737220.1">
    <property type="nucleotide sequence ID" value="NZ_CP034086.1"/>
</dbReference>
<comment type="similarity">
    <text evidence="3 10">Belongs to the PEPCase type 1 family.</text>
</comment>
<feature type="region of interest" description="Disordered" evidence="13">
    <location>
        <begin position="1"/>
        <end position="24"/>
    </location>
</feature>
<evidence type="ECO:0000256" key="12">
    <source>
        <dbReference type="PROSITE-ProRule" id="PRU10112"/>
    </source>
</evidence>
<dbReference type="NCBIfam" id="NF000584">
    <property type="entry name" value="PRK00009.1"/>
    <property type="match status" value="1"/>
</dbReference>
<evidence type="ECO:0000256" key="6">
    <source>
        <dbReference type="ARBA" id="ARBA00022842"/>
    </source>
</evidence>
<dbReference type="InterPro" id="IPR022805">
    <property type="entry name" value="PEP_COase_bac/pln-type"/>
</dbReference>